<dbReference type="GO" id="GO:0005789">
    <property type="term" value="C:endoplasmic reticulum membrane"/>
    <property type="evidence" value="ECO:0007669"/>
    <property type="project" value="UniProtKB-SubCell"/>
</dbReference>
<evidence type="ECO:0000256" key="7">
    <source>
        <dbReference type="SAM" id="MobiDB-lite"/>
    </source>
</evidence>
<evidence type="ECO:0000313" key="10">
    <source>
        <dbReference type="Proteomes" id="UP000242525"/>
    </source>
</evidence>
<feature type="region of interest" description="Disordered" evidence="7">
    <location>
        <begin position="1"/>
        <end position="43"/>
    </location>
</feature>
<dbReference type="STRING" id="1173061.A0A0J9XHR9"/>
<evidence type="ECO:0000256" key="8">
    <source>
        <dbReference type="SAM" id="Phobius"/>
    </source>
</evidence>
<feature type="compositionally biased region" description="Low complexity" evidence="7">
    <location>
        <begin position="26"/>
        <end position="43"/>
    </location>
</feature>
<dbReference type="EMBL" id="CCBN010000019">
    <property type="protein sequence ID" value="CDO57125.1"/>
    <property type="molecule type" value="Genomic_DNA"/>
</dbReference>
<keyword evidence="3 8" id="KW-0812">Transmembrane</keyword>
<dbReference type="AlphaFoldDB" id="A0A0J9XHR9"/>
<dbReference type="GO" id="GO:0016126">
    <property type="term" value="P:sterol biosynthetic process"/>
    <property type="evidence" value="ECO:0007669"/>
    <property type="project" value="TreeGrafter"/>
</dbReference>
<dbReference type="OrthoDB" id="205546at2759"/>
<evidence type="ECO:0000256" key="6">
    <source>
        <dbReference type="ARBA" id="ARBA00023136"/>
    </source>
</evidence>
<dbReference type="Proteomes" id="UP000242525">
    <property type="component" value="Unassembled WGS sequence"/>
</dbReference>
<accession>A0A0J9XHR9</accession>
<comment type="caution">
    <text evidence="9">The sequence shown here is derived from an EMBL/GenBank/DDBJ whole genome shotgun (WGS) entry which is preliminary data.</text>
</comment>
<evidence type="ECO:0000256" key="2">
    <source>
        <dbReference type="ARBA" id="ARBA00007475"/>
    </source>
</evidence>
<evidence type="ECO:0000256" key="4">
    <source>
        <dbReference type="ARBA" id="ARBA00022824"/>
    </source>
</evidence>
<keyword evidence="6 8" id="KW-0472">Membrane</keyword>
<dbReference type="PANTHER" id="PTHR15301:SF3">
    <property type="entry name" value="PROTEIN NSG1-RELATED"/>
    <property type="match status" value="1"/>
</dbReference>
<reference evidence="9" key="1">
    <citation type="submission" date="2014-03" db="EMBL/GenBank/DDBJ databases">
        <authorList>
            <person name="Casaregola S."/>
        </authorList>
    </citation>
    <scope>NUCLEOTIDE SEQUENCE [LARGE SCALE GENOMIC DNA]</scope>
    <source>
        <strain evidence="9">CLIB 918</strain>
    </source>
</reference>
<dbReference type="InterPro" id="IPR025929">
    <property type="entry name" value="INSIG_fam"/>
</dbReference>
<evidence type="ECO:0000256" key="1">
    <source>
        <dbReference type="ARBA" id="ARBA00004477"/>
    </source>
</evidence>
<feature type="transmembrane region" description="Helical" evidence="8">
    <location>
        <begin position="201"/>
        <end position="220"/>
    </location>
</feature>
<evidence type="ECO:0000256" key="3">
    <source>
        <dbReference type="ARBA" id="ARBA00022692"/>
    </source>
</evidence>
<gene>
    <name evidence="9" type="ORF">BN980_GECA19s00109g</name>
</gene>
<name>A0A0J9XHR9_GEOCN</name>
<keyword evidence="4" id="KW-0256">Endoplasmic reticulum</keyword>
<sequence length="364" mass="39095">MSTLSVPKFSYRPPKQQPRHSSNFVTANASNTSDSRSSSPYDNNNSLLMKSTLAGVFGSQASLSDLAGDTDPYHYTYKAHTPPTSASRRRRTIDNDKDFLNDINRSLTTPRIVVAAAAHDTPTSSQALPAPEMAAVAAAIGGSASATIPGRHRPQQLIDAWPQLQLFGFGVVYGELANRFFAQSCYPSTSAAASPQQPQMLAWWAWGIVCLIVGTFMPYLDRIRPAWLEQGFFLPSKTFFYSSFAHTNTTGSITSSSGWNSAIRTFAAFLGLGLGVRKVPVSSLAQVAWLWALVSPVLWFLLDGTWTGLVAGIVAAAGGVITSMKTISSATDSADSNGAVLPIALCLYFCCALCFGNIGRRLMK</sequence>
<protein>
    <submittedName>
        <fullName evidence="9">Similar to Saccharomyces cerevisiae YHR133C NSG1 Protein involved in regulation of sterol biosynthesis</fullName>
    </submittedName>
</protein>
<dbReference type="Pfam" id="PF07281">
    <property type="entry name" value="INSIG"/>
    <property type="match status" value="1"/>
</dbReference>
<comment type="subcellular location">
    <subcellularLocation>
        <location evidence="1">Endoplasmic reticulum membrane</location>
        <topology evidence="1">Multi-pass membrane protein</topology>
    </subcellularLocation>
</comment>
<evidence type="ECO:0000313" key="9">
    <source>
        <dbReference type="EMBL" id="CDO57125.1"/>
    </source>
</evidence>
<comment type="similarity">
    <text evidence="2">Belongs to the INSIG family.</text>
</comment>
<feature type="transmembrane region" description="Helical" evidence="8">
    <location>
        <begin position="339"/>
        <end position="358"/>
    </location>
</feature>
<keyword evidence="10" id="KW-1185">Reference proteome</keyword>
<organism evidence="9 10">
    <name type="scientific">Geotrichum candidum</name>
    <name type="common">Oospora lactis</name>
    <name type="synonym">Dipodascus geotrichum</name>
    <dbReference type="NCBI Taxonomy" id="1173061"/>
    <lineage>
        <taxon>Eukaryota</taxon>
        <taxon>Fungi</taxon>
        <taxon>Dikarya</taxon>
        <taxon>Ascomycota</taxon>
        <taxon>Saccharomycotina</taxon>
        <taxon>Dipodascomycetes</taxon>
        <taxon>Dipodascales</taxon>
        <taxon>Dipodascaceae</taxon>
        <taxon>Geotrichum</taxon>
    </lineage>
</organism>
<dbReference type="PANTHER" id="PTHR15301">
    <property type="entry name" value="INSULIN-INDUCED GENE 1"/>
    <property type="match status" value="1"/>
</dbReference>
<keyword evidence="5 8" id="KW-1133">Transmembrane helix</keyword>
<proteinExistence type="inferred from homology"/>
<evidence type="ECO:0000256" key="5">
    <source>
        <dbReference type="ARBA" id="ARBA00022989"/>
    </source>
</evidence>
<feature type="transmembrane region" description="Helical" evidence="8">
    <location>
        <begin position="309"/>
        <end position="327"/>
    </location>
</feature>